<evidence type="ECO:0000313" key="2">
    <source>
        <dbReference type="Proteomes" id="UP000191522"/>
    </source>
</evidence>
<organism evidence="1 2">
    <name type="scientific">Penicillium decumbens</name>
    <dbReference type="NCBI Taxonomy" id="69771"/>
    <lineage>
        <taxon>Eukaryota</taxon>
        <taxon>Fungi</taxon>
        <taxon>Dikarya</taxon>
        <taxon>Ascomycota</taxon>
        <taxon>Pezizomycotina</taxon>
        <taxon>Eurotiomycetes</taxon>
        <taxon>Eurotiomycetidae</taxon>
        <taxon>Eurotiales</taxon>
        <taxon>Aspergillaceae</taxon>
        <taxon>Penicillium</taxon>
    </lineage>
</organism>
<protein>
    <recommendedName>
        <fullName evidence="3">Glutaredoxin domain-containing protein</fullName>
    </recommendedName>
</protein>
<comment type="caution">
    <text evidence="1">The sequence shown here is derived from an EMBL/GenBank/DDBJ whole genome shotgun (WGS) entry which is preliminary data.</text>
</comment>
<name>A0A1V6PFG9_PENDC</name>
<sequence>MSATIIRFDDVEAYEINNEEVTQILDESGFPGGEYPTTRTLPPILIIPTGLGDDVLGKLNGIDGVHAEVQTQ</sequence>
<proteinExistence type="predicted"/>
<dbReference type="EMBL" id="MDYL01000006">
    <property type="protein sequence ID" value="OQD75781.1"/>
    <property type="molecule type" value="Genomic_DNA"/>
</dbReference>
<gene>
    <name evidence="1" type="ORF">PENDEC_c006G02371</name>
</gene>
<dbReference type="Proteomes" id="UP000191522">
    <property type="component" value="Unassembled WGS sequence"/>
</dbReference>
<dbReference type="AlphaFoldDB" id="A0A1V6PFG9"/>
<dbReference type="OrthoDB" id="3434980at2759"/>
<evidence type="ECO:0000313" key="1">
    <source>
        <dbReference type="EMBL" id="OQD75781.1"/>
    </source>
</evidence>
<keyword evidence="2" id="KW-1185">Reference proteome</keyword>
<reference evidence="2" key="1">
    <citation type="journal article" date="2017" name="Nat. Microbiol.">
        <title>Global analysis of biosynthetic gene clusters reveals vast potential of secondary metabolite production in Penicillium species.</title>
        <authorList>
            <person name="Nielsen J.C."/>
            <person name="Grijseels S."/>
            <person name="Prigent S."/>
            <person name="Ji B."/>
            <person name="Dainat J."/>
            <person name="Nielsen K.F."/>
            <person name="Frisvad J.C."/>
            <person name="Workman M."/>
            <person name="Nielsen J."/>
        </authorList>
    </citation>
    <scope>NUCLEOTIDE SEQUENCE [LARGE SCALE GENOMIC DNA]</scope>
    <source>
        <strain evidence="2">IBT 11843</strain>
    </source>
</reference>
<accession>A0A1V6PFG9</accession>
<evidence type="ECO:0008006" key="3">
    <source>
        <dbReference type="Google" id="ProtNLM"/>
    </source>
</evidence>